<dbReference type="RefSeq" id="WP_235658261.1">
    <property type="nucleotide sequence ID" value="NZ_QJJU01000003.1"/>
</dbReference>
<evidence type="ECO:0000256" key="2">
    <source>
        <dbReference type="ARBA" id="ARBA00022525"/>
    </source>
</evidence>
<keyword evidence="2" id="KW-0964">Secreted</keyword>
<sequence>MNPALTVGWLPVVIQALSTAILLVGLGWRSRRWRLRWIPVAAATGVASALAAYWFVDFEALAEDRAPIVLWLWCFLTGAAIVVAVAGWRGARWWRRGASVVAVPLCLLCVALALDTWTGYLPTVSSAWDRVTGATLPDNTDEPTAWAMLRRKEKPAHGVMASVNIPADASGFRHRDESVYLPPAWFASDPPPPLPVVIMVGGEFGDPTDWPTTGDAQRTADGFAASHHGNAPILVFSDTSGEFTNDTECVNGIRGNAADHLTKDIVPFIVSHFGASTDSAHWGIVGFSTGGTCALLTTAMHPDLFSTFVDIDGFMRPNAGSREQTIARLFGGDAAAYSAFDPTTVMTSHGAYTGIAGWFGVSGSVPTTYRGAGSAAPSTAADPDSIDAEDHGAVANHLCSLASSAGIECAVTGQVGRHDWSTAASVFAAALPWLAGRLGTPTVAATALPGAPAPL</sequence>
<keyword evidence="5" id="KW-1185">Reference proteome</keyword>
<keyword evidence="3" id="KW-0812">Transmembrane</keyword>
<evidence type="ECO:0000256" key="3">
    <source>
        <dbReference type="SAM" id="Phobius"/>
    </source>
</evidence>
<organism evidence="4 5">
    <name type="scientific">Mycolicibacterium moriokaense</name>
    <dbReference type="NCBI Taxonomy" id="39691"/>
    <lineage>
        <taxon>Bacteria</taxon>
        <taxon>Bacillati</taxon>
        <taxon>Actinomycetota</taxon>
        <taxon>Actinomycetes</taxon>
        <taxon>Mycobacteriales</taxon>
        <taxon>Mycobacteriaceae</taxon>
        <taxon>Mycolicibacterium</taxon>
    </lineage>
</organism>
<gene>
    <name evidence="4" type="ORF">C8E89_103216</name>
</gene>
<dbReference type="GO" id="GO:0016787">
    <property type="term" value="F:hydrolase activity"/>
    <property type="evidence" value="ECO:0007669"/>
    <property type="project" value="UniProtKB-KW"/>
</dbReference>
<accession>A0A318HKF1</accession>
<reference evidence="4 5" key="2">
    <citation type="submission" date="2018-06" db="EMBL/GenBank/DDBJ databases">
        <title>Sequencing of bacterial isolates from soil warming experiment in Harvard Forest, Massachusetts, USA.</title>
        <authorList>
            <person name="Deangelis K.PhD."/>
        </authorList>
    </citation>
    <scope>NUCLEOTIDE SEQUENCE [LARGE SCALE GENOMIC DNA]</scope>
    <source>
        <strain evidence="4 5">GAS496</strain>
    </source>
</reference>
<protein>
    <submittedName>
        <fullName evidence="4">S-formylglutathione hydrolase FrmB</fullName>
    </submittedName>
</protein>
<feature type="transmembrane region" description="Helical" evidence="3">
    <location>
        <begin position="100"/>
        <end position="120"/>
    </location>
</feature>
<keyword evidence="3" id="KW-0472">Membrane</keyword>
<keyword evidence="4" id="KW-0378">Hydrolase</keyword>
<dbReference type="Pfam" id="PF00756">
    <property type="entry name" value="Esterase"/>
    <property type="match status" value="1"/>
</dbReference>
<proteinExistence type="predicted"/>
<dbReference type="GO" id="GO:0005576">
    <property type="term" value="C:extracellular region"/>
    <property type="evidence" value="ECO:0007669"/>
    <property type="project" value="UniProtKB-SubCell"/>
</dbReference>
<dbReference type="InterPro" id="IPR000801">
    <property type="entry name" value="Esterase-like"/>
</dbReference>
<dbReference type="PANTHER" id="PTHR48098">
    <property type="entry name" value="ENTEROCHELIN ESTERASE-RELATED"/>
    <property type="match status" value="1"/>
</dbReference>
<feature type="transmembrane region" description="Helical" evidence="3">
    <location>
        <begin position="68"/>
        <end position="88"/>
    </location>
</feature>
<dbReference type="PANTHER" id="PTHR48098:SF1">
    <property type="entry name" value="DIACYLGLYCEROL ACYLTRANSFERASE_MYCOLYLTRANSFERASE AG85A"/>
    <property type="match status" value="1"/>
</dbReference>
<evidence type="ECO:0000313" key="5">
    <source>
        <dbReference type="Proteomes" id="UP000247781"/>
    </source>
</evidence>
<dbReference type="GO" id="GO:0016747">
    <property type="term" value="F:acyltransferase activity, transferring groups other than amino-acyl groups"/>
    <property type="evidence" value="ECO:0007669"/>
    <property type="project" value="TreeGrafter"/>
</dbReference>
<reference evidence="5" key="1">
    <citation type="submission" date="2018-05" db="EMBL/GenBank/DDBJ databases">
        <authorList>
            <person name="Deangelis K."/>
            <person name="Huntemann M."/>
            <person name="Clum A."/>
            <person name="Pillay M."/>
            <person name="Palaniappan K."/>
            <person name="Varghese N."/>
            <person name="Mikhailova N."/>
            <person name="Stamatis D."/>
            <person name="Reddy T."/>
            <person name="Daum C."/>
            <person name="Shapiro N."/>
            <person name="Ivanova N."/>
            <person name="Kyrpides N."/>
            <person name="Woyke T."/>
        </authorList>
    </citation>
    <scope>NUCLEOTIDE SEQUENCE [LARGE SCALE GENOMIC DNA]</scope>
    <source>
        <strain evidence="5">GAS496</strain>
    </source>
</reference>
<dbReference type="InterPro" id="IPR050583">
    <property type="entry name" value="Mycobacterial_A85_antigen"/>
</dbReference>
<dbReference type="InterPro" id="IPR029058">
    <property type="entry name" value="AB_hydrolase_fold"/>
</dbReference>
<feature type="transmembrane region" description="Helical" evidence="3">
    <location>
        <begin position="35"/>
        <end position="56"/>
    </location>
</feature>
<dbReference type="Proteomes" id="UP000247781">
    <property type="component" value="Unassembled WGS sequence"/>
</dbReference>
<dbReference type="SUPFAM" id="SSF53474">
    <property type="entry name" value="alpha/beta-Hydrolases"/>
    <property type="match status" value="1"/>
</dbReference>
<keyword evidence="3" id="KW-1133">Transmembrane helix</keyword>
<name>A0A318HKF1_9MYCO</name>
<evidence type="ECO:0000256" key="1">
    <source>
        <dbReference type="ARBA" id="ARBA00004613"/>
    </source>
</evidence>
<dbReference type="AlphaFoldDB" id="A0A318HKF1"/>
<feature type="transmembrane region" description="Helical" evidence="3">
    <location>
        <begin position="6"/>
        <end position="28"/>
    </location>
</feature>
<dbReference type="Gene3D" id="3.40.50.1820">
    <property type="entry name" value="alpha/beta hydrolase"/>
    <property type="match status" value="1"/>
</dbReference>
<comment type="subcellular location">
    <subcellularLocation>
        <location evidence="1">Secreted</location>
    </subcellularLocation>
</comment>
<comment type="caution">
    <text evidence="4">The sequence shown here is derived from an EMBL/GenBank/DDBJ whole genome shotgun (WGS) entry which is preliminary data.</text>
</comment>
<evidence type="ECO:0000313" key="4">
    <source>
        <dbReference type="EMBL" id="PXX11127.1"/>
    </source>
</evidence>
<dbReference type="EMBL" id="QJJU01000003">
    <property type="protein sequence ID" value="PXX11127.1"/>
    <property type="molecule type" value="Genomic_DNA"/>
</dbReference>